<evidence type="ECO:0000256" key="1">
    <source>
        <dbReference type="ARBA" id="ARBA00004167"/>
    </source>
</evidence>
<dbReference type="Gene3D" id="3.30.479.30">
    <property type="entry name" value="Band 7 domain"/>
    <property type="match status" value="1"/>
</dbReference>
<dbReference type="GO" id="GO:0016020">
    <property type="term" value="C:membrane"/>
    <property type="evidence" value="ECO:0007669"/>
    <property type="project" value="UniProtKB-SubCell"/>
</dbReference>
<feature type="region of interest" description="Disordered" evidence="2">
    <location>
        <begin position="310"/>
        <end position="397"/>
    </location>
</feature>
<dbReference type="AlphaFoldDB" id="A0A560J554"/>
<dbReference type="GO" id="GO:0006508">
    <property type="term" value="P:proteolysis"/>
    <property type="evidence" value="ECO:0007669"/>
    <property type="project" value="UniProtKB-KW"/>
</dbReference>
<proteinExistence type="predicted"/>
<comment type="subcellular location">
    <subcellularLocation>
        <location evidence="1">Membrane</location>
        <topology evidence="1">Single-pass membrane protein</topology>
    </subcellularLocation>
</comment>
<feature type="domain" description="Band 7" evidence="3">
    <location>
        <begin position="47"/>
        <end position="233"/>
    </location>
</feature>
<dbReference type="SUPFAM" id="SSF117892">
    <property type="entry name" value="Band 7/SPFH domain"/>
    <property type="match status" value="1"/>
</dbReference>
<dbReference type="CDD" id="cd03401">
    <property type="entry name" value="SPFH_prohibitin"/>
    <property type="match status" value="1"/>
</dbReference>
<dbReference type="GO" id="GO:0008233">
    <property type="term" value="F:peptidase activity"/>
    <property type="evidence" value="ECO:0007669"/>
    <property type="project" value="UniProtKB-KW"/>
</dbReference>
<keyword evidence="4" id="KW-0645">Protease</keyword>
<feature type="compositionally biased region" description="Low complexity" evidence="2">
    <location>
        <begin position="362"/>
        <end position="372"/>
    </location>
</feature>
<protein>
    <submittedName>
        <fullName evidence="4">Regulator of protease activity HflC (Stomatin/prohibitin superfamily)</fullName>
    </submittedName>
</protein>
<dbReference type="SMART" id="SM00244">
    <property type="entry name" value="PHB"/>
    <property type="match status" value="1"/>
</dbReference>
<evidence type="ECO:0000313" key="4">
    <source>
        <dbReference type="EMBL" id="TWB65579.1"/>
    </source>
</evidence>
<dbReference type="Pfam" id="PF01145">
    <property type="entry name" value="Band_7"/>
    <property type="match status" value="1"/>
</dbReference>
<dbReference type="InterPro" id="IPR036013">
    <property type="entry name" value="Band_7/SPFH_dom_sf"/>
</dbReference>
<gene>
    <name evidence="4" type="ORF">FBZ87_1228</name>
</gene>
<dbReference type="InterPro" id="IPR001107">
    <property type="entry name" value="Band_7"/>
</dbReference>
<dbReference type="InterPro" id="IPR000163">
    <property type="entry name" value="Prohibitin"/>
</dbReference>
<evidence type="ECO:0000313" key="5">
    <source>
        <dbReference type="Proteomes" id="UP000320516"/>
    </source>
</evidence>
<keyword evidence="4" id="KW-0378">Hydrolase</keyword>
<name>A0A560J554_9PROT</name>
<dbReference type="Proteomes" id="UP000320516">
    <property type="component" value="Unassembled WGS sequence"/>
</dbReference>
<reference evidence="4 5" key="1">
    <citation type="submission" date="2019-06" db="EMBL/GenBank/DDBJ databases">
        <title>Genomic Encyclopedia of Type Strains, Phase IV (KMG-V): Genome sequencing to study the core and pangenomes of soil and plant-associated prokaryotes.</title>
        <authorList>
            <person name="Whitman W."/>
        </authorList>
    </citation>
    <scope>NUCLEOTIDE SEQUENCE [LARGE SCALE GENOMIC DNA]</scope>
    <source>
        <strain evidence="4 5">BR 12005</strain>
    </source>
</reference>
<feature type="compositionally biased region" description="Basic and acidic residues" evidence="2">
    <location>
        <begin position="315"/>
        <end position="332"/>
    </location>
</feature>
<feature type="compositionally biased region" description="Low complexity" evidence="2">
    <location>
        <begin position="333"/>
        <end position="350"/>
    </location>
</feature>
<evidence type="ECO:0000256" key="2">
    <source>
        <dbReference type="SAM" id="MobiDB-lite"/>
    </source>
</evidence>
<accession>A0A560J554</accession>
<dbReference type="EMBL" id="VITV01000022">
    <property type="protein sequence ID" value="TWB65579.1"/>
    <property type="molecule type" value="Genomic_DNA"/>
</dbReference>
<organism evidence="4 5">
    <name type="scientific">Nitrospirillum amazonense</name>
    <dbReference type="NCBI Taxonomy" id="28077"/>
    <lineage>
        <taxon>Bacteria</taxon>
        <taxon>Pseudomonadati</taxon>
        <taxon>Pseudomonadota</taxon>
        <taxon>Alphaproteobacteria</taxon>
        <taxon>Rhodospirillales</taxon>
        <taxon>Azospirillaceae</taxon>
        <taxon>Nitrospirillum</taxon>
    </lineage>
</organism>
<sequence length="397" mass="42868">MTMAEPGAKNGPHSLRQRLKRWADANSLSLYAAGLLLLLAALALAPAVVVAVPAGSVGVLWHRFGNGTVTDHVLEEGTHVIAPWDQIYIYDSRLQTLTRTYPAVAANGLTMEVEMSVRFRINPHAAGLVHKLAGPDYADTLVRPKIASLLYEFVSQHSPEEFYSLNRAEIQAYLLKRDREEFPLPTRETAPDTLTLEEQMASGHGPALVRVEDILISSVTLPDSVRAAIERKAEQQQIMQEYDFRLAREAKERDRKRIEAEGIRDFQATVANTITPEYLRLRGIEATSAFATSPNAKTIIIGGRDGLPVILNTGDDGHPQEAPKPAAEDHSRAPAPRAEAAKPALGAAPATKRPEPTVAREAAPGAANAPANVSTVSAEAPPLSNEPTGPAADPPQR</sequence>
<evidence type="ECO:0000259" key="3">
    <source>
        <dbReference type="SMART" id="SM00244"/>
    </source>
</evidence>
<dbReference type="PANTHER" id="PTHR23222">
    <property type="entry name" value="PROHIBITIN"/>
    <property type="match status" value="1"/>
</dbReference>
<dbReference type="PANTHER" id="PTHR23222:SF0">
    <property type="entry name" value="PROHIBITIN 1"/>
    <property type="match status" value="1"/>
</dbReference>
<comment type="caution">
    <text evidence="4">The sequence shown here is derived from an EMBL/GenBank/DDBJ whole genome shotgun (WGS) entry which is preliminary data.</text>
</comment>